<gene>
    <name evidence="4" type="ORF">E6C60_2057</name>
</gene>
<dbReference type="InterPro" id="IPR001482">
    <property type="entry name" value="T2SS/T4SS_dom"/>
</dbReference>
<feature type="domain" description="Bacterial type II secretion system protein E" evidence="3">
    <location>
        <begin position="327"/>
        <end position="483"/>
    </location>
</feature>
<dbReference type="RefSeq" id="WP_138225752.1">
    <property type="nucleotide sequence ID" value="NZ_CP040396.1"/>
</dbReference>
<dbReference type="Proteomes" id="UP000300879">
    <property type="component" value="Chromosome"/>
</dbReference>
<evidence type="ECO:0000256" key="2">
    <source>
        <dbReference type="SAM" id="Phobius"/>
    </source>
</evidence>
<evidence type="ECO:0000313" key="5">
    <source>
        <dbReference type="Proteomes" id="UP000300879"/>
    </source>
</evidence>
<reference evidence="4 5" key="1">
    <citation type="submission" date="2019-05" db="EMBL/GenBank/DDBJ databases">
        <authorList>
            <person name="Chen C."/>
        </authorList>
    </citation>
    <scope>NUCLEOTIDE SEQUENCE [LARGE SCALE GENOMIC DNA]</scope>
    <source>
        <strain evidence="4 5">HB172198</strain>
    </source>
</reference>
<dbReference type="Pfam" id="PF00437">
    <property type="entry name" value="T2SSE"/>
    <property type="match status" value="1"/>
</dbReference>
<keyword evidence="2" id="KW-0812">Transmembrane</keyword>
<dbReference type="EMBL" id="CP040396">
    <property type="protein sequence ID" value="QCT02772.1"/>
    <property type="molecule type" value="Genomic_DNA"/>
</dbReference>
<evidence type="ECO:0000256" key="1">
    <source>
        <dbReference type="ARBA" id="ARBA00006611"/>
    </source>
</evidence>
<evidence type="ECO:0000313" key="4">
    <source>
        <dbReference type="EMBL" id="QCT02772.1"/>
    </source>
</evidence>
<feature type="transmembrane region" description="Helical" evidence="2">
    <location>
        <begin position="6"/>
        <end position="25"/>
    </location>
</feature>
<keyword evidence="5" id="KW-1185">Reference proteome</keyword>
<comment type="similarity">
    <text evidence="1">Belongs to the GSP E family.</text>
</comment>
<dbReference type="InterPro" id="IPR050921">
    <property type="entry name" value="T4SS_GSP_E_ATPase"/>
</dbReference>
<protein>
    <submittedName>
        <fullName evidence="4">AAA ATPase</fullName>
    </submittedName>
</protein>
<sequence length="597" mass="68089">MHGEWLRNALAMAAVIVLLLIYMFIRVSSKTFKSRTPEQGAATYTLDSLTDGVKEQLHQLTHGQLADLGLHDVEYRKRLNKQNELKRALKGCVTGDISDKQYVKSFIRELLRTKLRLDEQAMNLIIPFDHHKQLTSADKFDIILFLFKQEHQDDALSRLLEKYELAVPRVLEGYGEDPVYAVNAADIDLIYEHEIRMLTAGEKLDLIVQRLYQHYKGFSVIDELREQRIDGISGGVSGVVGRLLQSPIQDSYRLDEIPMSTERESIWLFYKGVSIHLSFLSFDQPNELRRVCQNIYKFNHPGQLTEAVGYKVNEMKDGSRVVVVRPPFSEGWAFFVRKFDVQKATLAQLIQGDNAEMAVKLLAFLMKGSRITAVTGSQGSGKTTLLMAMIQHIYATYPIRVQEMSFELQLRKLYSRRNILSFRETAHISGQQGLDLQKKTDGTVNILGEVASDEVAAWMIQMSQVASLFTVFTHHAKTFPDLILSLRNSLLKCGIFQQEQLAEEQVVQVVHFDVHLKRTHDGRRFIERVTECLPGEPDTHGIVKAGSSRNVLEYRDGAYHAVNPLSRRSIQDMEQQMQPQDLEAFRAFVLNAWGESA</sequence>
<dbReference type="SUPFAM" id="SSF52540">
    <property type="entry name" value="P-loop containing nucleoside triphosphate hydrolases"/>
    <property type="match status" value="1"/>
</dbReference>
<dbReference type="PANTHER" id="PTHR30486">
    <property type="entry name" value="TWITCHING MOTILITY PROTEIN PILT"/>
    <property type="match status" value="1"/>
</dbReference>
<dbReference type="Gene3D" id="3.40.50.300">
    <property type="entry name" value="P-loop containing nucleotide triphosphate hydrolases"/>
    <property type="match status" value="1"/>
</dbReference>
<dbReference type="InterPro" id="IPR027417">
    <property type="entry name" value="P-loop_NTPase"/>
</dbReference>
<keyword evidence="2" id="KW-0472">Membrane</keyword>
<name>A0A4P8XJE9_9BACL</name>
<organism evidence="4 5">
    <name type="scientific">Paenibacillus algicola</name>
    <dbReference type="NCBI Taxonomy" id="2565926"/>
    <lineage>
        <taxon>Bacteria</taxon>
        <taxon>Bacillati</taxon>
        <taxon>Bacillota</taxon>
        <taxon>Bacilli</taxon>
        <taxon>Bacillales</taxon>
        <taxon>Paenibacillaceae</taxon>
        <taxon>Paenibacillus</taxon>
    </lineage>
</organism>
<dbReference type="KEGG" id="palo:E6C60_2057"/>
<keyword evidence="2" id="KW-1133">Transmembrane helix</keyword>
<dbReference type="OrthoDB" id="1981678at2"/>
<evidence type="ECO:0000259" key="3">
    <source>
        <dbReference type="Pfam" id="PF00437"/>
    </source>
</evidence>
<accession>A0A4P8XJE9</accession>
<dbReference type="AlphaFoldDB" id="A0A4P8XJE9"/>
<dbReference type="PANTHER" id="PTHR30486:SF6">
    <property type="entry name" value="TYPE IV PILUS RETRACTATION ATPASE PILT"/>
    <property type="match status" value="1"/>
</dbReference>
<dbReference type="GO" id="GO:0016887">
    <property type="term" value="F:ATP hydrolysis activity"/>
    <property type="evidence" value="ECO:0007669"/>
    <property type="project" value="InterPro"/>
</dbReference>
<proteinExistence type="inferred from homology"/>